<sequence>MDYLRWETRRVNSFFTSVFPPAAKWSFNDIPDLTNMVIVVTGGNAGIGKSMCRELVAHNARVYTFCRNPSKAEAAISDIKQATGKNTIWNIQCDLASFPSVLSAARELLLMERDVHVVFCNAGVWQFSPPQVTQHGHDMSFGVNVVAHAYLIKLLLPVMQATAKRSPAGTVRVVMTSSSAPIGAPKNGINYSTLKDGPERDKAYHPYHSYYQSKWGLIAYTHALVRHYPLAEYGVTFVSLDPGWIRTDIWEWQKDVRKQLRDLVLCDTDKGALTPLYAGVSPEVRNGGFYVPWAREGKSRGDTEWPDLQEKLWDWVQEELKDLPLDVYTIPNGKVNGL</sequence>
<keyword evidence="3" id="KW-0560">Oxidoreductase</keyword>
<dbReference type="AlphaFoldDB" id="M5G3I9"/>
<dbReference type="Gene3D" id="3.40.50.720">
    <property type="entry name" value="NAD(P)-binding Rossmann-like Domain"/>
    <property type="match status" value="1"/>
</dbReference>
<comment type="similarity">
    <text evidence="1">Belongs to the short-chain dehydrogenases/reductases (SDR) family.</text>
</comment>
<keyword evidence="5" id="KW-1185">Reference proteome</keyword>
<dbReference type="Pfam" id="PF00106">
    <property type="entry name" value="adh_short"/>
    <property type="match status" value="1"/>
</dbReference>
<dbReference type="PANTHER" id="PTHR24320">
    <property type="entry name" value="RETINOL DEHYDROGENASE"/>
    <property type="match status" value="1"/>
</dbReference>
<dbReference type="PRINTS" id="PR00081">
    <property type="entry name" value="GDHRDH"/>
</dbReference>
<accession>M5G3I9</accession>
<evidence type="ECO:0000313" key="4">
    <source>
        <dbReference type="EMBL" id="EJT98322.1"/>
    </source>
</evidence>
<evidence type="ECO:0000313" key="5">
    <source>
        <dbReference type="Proteomes" id="UP000030653"/>
    </source>
</evidence>
<keyword evidence="2" id="KW-0521">NADP</keyword>
<dbReference type="GeneID" id="63684181"/>
<proteinExistence type="inferred from homology"/>
<dbReference type="Proteomes" id="UP000030653">
    <property type="component" value="Unassembled WGS sequence"/>
</dbReference>
<dbReference type="STRING" id="1858805.M5G3I9"/>
<dbReference type="GO" id="GO:0016491">
    <property type="term" value="F:oxidoreductase activity"/>
    <property type="evidence" value="ECO:0007669"/>
    <property type="project" value="UniProtKB-KW"/>
</dbReference>
<gene>
    <name evidence="4" type="ORF">DACRYDRAFT_110762</name>
</gene>
<organism evidence="4 5">
    <name type="scientific">Dacryopinax primogenitus (strain DJM 731)</name>
    <name type="common">Brown rot fungus</name>
    <dbReference type="NCBI Taxonomy" id="1858805"/>
    <lineage>
        <taxon>Eukaryota</taxon>
        <taxon>Fungi</taxon>
        <taxon>Dikarya</taxon>
        <taxon>Basidiomycota</taxon>
        <taxon>Agaricomycotina</taxon>
        <taxon>Dacrymycetes</taxon>
        <taxon>Dacrymycetales</taxon>
        <taxon>Dacrymycetaceae</taxon>
        <taxon>Dacryopinax</taxon>
    </lineage>
</organism>
<dbReference type="HOGENOM" id="CLU_010194_44_6_1"/>
<dbReference type="InterPro" id="IPR036291">
    <property type="entry name" value="NAD(P)-bd_dom_sf"/>
</dbReference>
<dbReference type="PANTHER" id="PTHR24320:SF282">
    <property type="entry name" value="WW DOMAIN-CONTAINING OXIDOREDUCTASE"/>
    <property type="match status" value="1"/>
</dbReference>
<dbReference type="OrthoDB" id="191139at2759"/>
<protein>
    <submittedName>
        <fullName evidence="4">NADP-binding protein</fullName>
    </submittedName>
</protein>
<evidence type="ECO:0000256" key="3">
    <source>
        <dbReference type="ARBA" id="ARBA00023002"/>
    </source>
</evidence>
<dbReference type="EMBL" id="JH795873">
    <property type="protein sequence ID" value="EJT98322.1"/>
    <property type="molecule type" value="Genomic_DNA"/>
</dbReference>
<dbReference type="InterPro" id="IPR002347">
    <property type="entry name" value="SDR_fam"/>
</dbReference>
<dbReference type="SUPFAM" id="SSF51735">
    <property type="entry name" value="NAD(P)-binding Rossmann-fold domains"/>
    <property type="match status" value="1"/>
</dbReference>
<reference evidence="4 5" key="1">
    <citation type="journal article" date="2012" name="Science">
        <title>The Paleozoic origin of enzymatic lignin decomposition reconstructed from 31 fungal genomes.</title>
        <authorList>
            <person name="Floudas D."/>
            <person name="Binder M."/>
            <person name="Riley R."/>
            <person name="Barry K."/>
            <person name="Blanchette R.A."/>
            <person name="Henrissat B."/>
            <person name="Martinez A.T."/>
            <person name="Otillar R."/>
            <person name="Spatafora J.W."/>
            <person name="Yadav J.S."/>
            <person name="Aerts A."/>
            <person name="Benoit I."/>
            <person name="Boyd A."/>
            <person name="Carlson A."/>
            <person name="Copeland A."/>
            <person name="Coutinho P.M."/>
            <person name="de Vries R.P."/>
            <person name="Ferreira P."/>
            <person name="Findley K."/>
            <person name="Foster B."/>
            <person name="Gaskell J."/>
            <person name="Glotzer D."/>
            <person name="Gorecki P."/>
            <person name="Heitman J."/>
            <person name="Hesse C."/>
            <person name="Hori C."/>
            <person name="Igarashi K."/>
            <person name="Jurgens J.A."/>
            <person name="Kallen N."/>
            <person name="Kersten P."/>
            <person name="Kohler A."/>
            <person name="Kuees U."/>
            <person name="Kumar T.K.A."/>
            <person name="Kuo A."/>
            <person name="LaButti K."/>
            <person name="Larrondo L.F."/>
            <person name="Lindquist E."/>
            <person name="Ling A."/>
            <person name="Lombard V."/>
            <person name="Lucas S."/>
            <person name="Lundell T."/>
            <person name="Martin R."/>
            <person name="McLaughlin D.J."/>
            <person name="Morgenstern I."/>
            <person name="Morin E."/>
            <person name="Murat C."/>
            <person name="Nagy L.G."/>
            <person name="Nolan M."/>
            <person name="Ohm R.A."/>
            <person name="Patyshakuliyeva A."/>
            <person name="Rokas A."/>
            <person name="Ruiz-Duenas F.J."/>
            <person name="Sabat G."/>
            <person name="Salamov A."/>
            <person name="Samejima M."/>
            <person name="Schmutz J."/>
            <person name="Slot J.C."/>
            <person name="St John F."/>
            <person name="Stenlid J."/>
            <person name="Sun H."/>
            <person name="Sun S."/>
            <person name="Syed K."/>
            <person name="Tsang A."/>
            <person name="Wiebenga A."/>
            <person name="Young D."/>
            <person name="Pisabarro A."/>
            <person name="Eastwood D.C."/>
            <person name="Martin F."/>
            <person name="Cullen D."/>
            <person name="Grigoriev I.V."/>
            <person name="Hibbett D.S."/>
        </authorList>
    </citation>
    <scope>NUCLEOTIDE SEQUENCE [LARGE SCALE GENOMIC DNA]</scope>
    <source>
        <strain evidence="4 5">DJM-731 SS1</strain>
    </source>
</reference>
<dbReference type="RefSeq" id="XP_040625220.1">
    <property type="nucleotide sequence ID" value="XM_040769119.1"/>
</dbReference>
<evidence type="ECO:0000256" key="1">
    <source>
        <dbReference type="ARBA" id="ARBA00006484"/>
    </source>
</evidence>
<evidence type="ECO:0000256" key="2">
    <source>
        <dbReference type="ARBA" id="ARBA00022857"/>
    </source>
</evidence>
<name>M5G3I9_DACPD</name>